<dbReference type="OrthoDB" id="7186766at2"/>
<dbReference type="Gene3D" id="3.90.1590.10">
    <property type="entry name" value="glutathione-dependent formaldehyde- activating enzyme (gfa)"/>
    <property type="match status" value="1"/>
</dbReference>
<gene>
    <name evidence="6" type="ORF">CSW64_11775</name>
</gene>
<dbReference type="InterPro" id="IPR011057">
    <property type="entry name" value="Mss4-like_sf"/>
</dbReference>
<keyword evidence="4" id="KW-0456">Lyase</keyword>
<evidence type="ECO:0000313" key="7">
    <source>
        <dbReference type="Proteomes" id="UP000228945"/>
    </source>
</evidence>
<evidence type="ECO:0000313" key="6">
    <source>
        <dbReference type="EMBL" id="ATQ43040.1"/>
    </source>
</evidence>
<keyword evidence="7" id="KW-1185">Reference proteome</keyword>
<name>A0A2D2AYE6_9CAUL</name>
<dbReference type="AlphaFoldDB" id="A0A2D2AYE6"/>
<accession>A0A2D2AYE6</accession>
<dbReference type="KEGG" id="cmb:CSW64_11775"/>
<evidence type="ECO:0000256" key="4">
    <source>
        <dbReference type="ARBA" id="ARBA00023239"/>
    </source>
</evidence>
<evidence type="ECO:0000256" key="3">
    <source>
        <dbReference type="ARBA" id="ARBA00022833"/>
    </source>
</evidence>
<dbReference type="Pfam" id="PF04828">
    <property type="entry name" value="GFA"/>
    <property type="match status" value="1"/>
</dbReference>
<keyword evidence="2" id="KW-0479">Metal-binding</keyword>
<evidence type="ECO:0000259" key="5">
    <source>
        <dbReference type="PROSITE" id="PS51891"/>
    </source>
</evidence>
<evidence type="ECO:0000256" key="2">
    <source>
        <dbReference type="ARBA" id="ARBA00022723"/>
    </source>
</evidence>
<dbReference type="GO" id="GO:0016846">
    <property type="term" value="F:carbon-sulfur lyase activity"/>
    <property type="evidence" value="ECO:0007669"/>
    <property type="project" value="InterPro"/>
</dbReference>
<protein>
    <recommendedName>
        <fullName evidence="5">CENP-V/GFA domain-containing protein</fullName>
    </recommendedName>
</protein>
<dbReference type="PROSITE" id="PS51891">
    <property type="entry name" value="CENP_V_GFA"/>
    <property type="match status" value="1"/>
</dbReference>
<dbReference type="GO" id="GO:0046872">
    <property type="term" value="F:metal ion binding"/>
    <property type="evidence" value="ECO:0007669"/>
    <property type="project" value="UniProtKB-KW"/>
</dbReference>
<reference evidence="6 7" key="1">
    <citation type="submission" date="2017-10" db="EMBL/GenBank/DDBJ databases">
        <title>Genome sequence of Caulobacter mirabilis FWC38.</title>
        <authorList>
            <person name="Fiebig A."/>
            <person name="Crosson S."/>
        </authorList>
    </citation>
    <scope>NUCLEOTIDE SEQUENCE [LARGE SCALE GENOMIC DNA]</scope>
    <source>
        <strain evidence="6 7">FWC 38</strain>
    </source>
</reference>
<dbReference type="RefSeq" id="WP_099622291.1">
    <property type="nucleotide sequence ID" value="NZ_CP024201.1"/>
</dbReference>
<dbReference type="InterPro" id="IPR006913">
    <property type="entry name" value="CENP-V/GFA"/>
</dbReference>
<dbReference type="PANTHER" id="PTHR33337">
    <property type="entry name" value="GFA DOMAIN-CONTAINING PROTEIN"/>
    <property type="match status" value="1"/>
</dbReference>
<organism evidence="6 7">
    <name type="scientific">Caulobacter mirabilis</name>
    <dbReference type="NCBI Taxonomy" id="69666"/>
    <lineage>
        <taxon>Bacteria</taxon>
        <taxon>Pseudomonadati</taxon>
        <taxon>Pseudomonadota</taxon>
        <taxon>Alphaproteobacteria</taxon>
        <taxon>Caulobacterales</taxon>
        <taxon>Caulobacteraceae</taxon>
        <taxon>Caulobacter</taxon>
    </lineage>
</organism>
<dbReference type="Proteomes" id="UP000228945">
    <property type="component" value="Chromosome"/>
</dbReference>
<dbReference type="PANTHER" id="PTHR33337:SF40">
    <property type="entry name" value="CENP-V_GFA DOMAIN-CONTAINING PROTEIN-RELATED"/>
    <property type="match status" value="1"/>
</dbReference>
<dbReference type="EMBL" id="CP024201">
    <property type="protein sequence ID" value="ATQ43040.1"/>
    <property type="molecule type" value="Genomic_DNA"/>
</dbReference>
<proteinExistence type="inferred from homology"/>
<keyword evidence="3" id="KW-0862">Zinc</keyword>
<evidence type="ECO:0000256" key="1">
    <source>
        <dbReference type="ARBA" id="ARBA00005495"/>
    </source>
</evidence>
<dbReference type="SUPFAM" id="SSF51316">
    <property type="entry name" value="Mss4-like"/>
    <property type="match status" value="1"/>
</dbReference>
<comment type="similarity">
    <text evidence="1">Belongs to the Gfa family.</text>
</comment>
<feature type="domain" description="CENP-V/GFA" evidence="5">
    <location>
        <begin position="3"/>
        <end position="121"/>
    </location>
</feature>
<sequence length="136" mass="14596">MAIEGGCYCGNIRFKAEGDPMMKGQCHCRECQHITGGGPNYFLAMPAAGFAYVKGEPKQFARADLETPVTRDFCPDCGTPLLTRPQGLPAVIVKAGTLDDPARDYGGPLVAIWTSEKQPFHDIADGMASFPGFPGR</sequence>